<dbReference type="AlphaFoldDB" id="A0A5Q0UHW0"/>
<evidence type="ECO:0000313" key="1">
    <source>
        <dbReference type="EMBL" id="QGA80931.1"/>
    </source>
</evidence>
<keyword evidence="2" id="KW-1185">Reference proteome</keyword>
<name>A0A5Q0UHW0_9ARCH</name>
<gene>
    <name evidence="1" type="ORF">LC1Nh_1059</name>
</gene>
<dbReference type="GeneID" id="42365455"/>
<dbReference type="RefSeq" id="WP_153550677.1">
    <property type="nucleotide sequence ID" value="NZ_CP040089.1"/>
</dbReference>
<dbReference type="EMBL" id="CP040089">
    <property type="protein sequence ID" value="QGA80931.1"/>
    <property type="molecule type" value="Genomic_DNA"/>
</dbReference>
<protein>
    <submittedName>
        <fullName evidence="1">Uncharacterized protein</fullName>
    </submittedName>
</protein>
<organism evidence="1 2">
    <name type="scientific">Candidatus Nanohalobium constans</name>
    <dbReference type="NCBI Taxonomy" id="2565781"/>
    <lineage>
        <taxon>Archaea</taxon>
        <taxon>Candidatus Nanohalarchaeota</taxon>
        <taxon>Candidatus Nanohalobia</taxon>
        <taxon>Candidatus Nanohalobiales</taxon>
        <taxon>Candidatus Nanohalobiaceae</taxon>
        <taxon>Candidatus Nanohalobium</taxon>
    </lineage>
</organism>
<accession>A0A5Q0UHW0</accession>
<sequence length="108" mass="12449">MNVEQFSSRIIDLAAEKDFIQDFSIDMKEGVVVDSRIKLEDGFVDVFRNFDTGRVAFAYIVDEERVFGADNTGGWHTHPIENPGDHVESDEISLEQFFRMLENKFDLV</sequence>
<proteinExistence type="predicted"/>
<evidence type="ECO:0000313" key="2">
    <source>
        <dbReference type="Proteomes" id="UP000377803"/>
    </source>
</evidence>
<dbReference type="OrthoDB" id="377682at2157"/>
<reference evidence="2" key="1">
    <citation type="submission" date="2019-05" db="EMBL/GenBank/DDBJ databases">
        <title>Candidatus Nanohalobium constans, a novel model system to study the DPANN nano-sized archaea: genomic and physiological characterization of a nanoarchaeon co-cultured with its chitinotrophic host.</title>
        <authorList>
            <person name="La Cono V."/>
            <person name="Arcadi E."/>
            <person name="Crisafi F."/>
            <person name="Denaro R."/>
            <person name="La Spada G."/>
            <person name="Messina E."/>
            <person name="Smedile F."/>
            <person name="Toshchakov S.V."/>
            <person name="Shevchenko M.A."/>
            <person name="Golyshin P.N."/>
            <person name="Golyshina O.V."/>
            <person name="Ferrer M."/>
            <person name="Rohde M."/>
            <person name="Mushegian A."/>
            <person name="Sorokin D.Y."/>
            <person name="Giuliano L."/>
            <person name="Yakimov M.M."/>
        </authorList>
    </citation>
    <scope>NUCLEOTIDE SEQUENCE [LARGE SCALE GENOMIC DNA]</scope>
    <source>
        <strain evidence="2">LC1Nh</strain>
    </source>
</reference>
<dbReference type="Proteomes" id="UP000377803">
    <property type="component" value="Chromosome"/>
</dbReference>
<dbReference type="KEGG" id="ncon:LC1Nh_1059"/>